<evidence type="ECO:0000313" key="3">
    <source>
        <dbReference type="Proteomes" id="UP000287798"/>
    </source>
</evidence>
<dbReference type="OrthoDB" id="9852094at2"/>
<dbReference type="EMBL" id="QZMU01000001">
    <property type="protein sequence ID" value="RRQ22023.1"/>
    <property type="molecule type" value="Genomic_DNA"/>
</dbReference>
<protein>
    <submittedName>
        <fullName evidence="2">Uncharacterized protein</fullName>
    </submittedName>
</protein>
<dbReference type="RefSeq" id="WP_125181365.1">
    <property type="nucleotide sequence ID" value="NZ_QZMU01000001.1"/>
</dbReference>
<proteinExistence type="predicted"/>
<feature type="region of interest" description="Disordered" evidence="1">
    <location>
        <begin position="1"/>
        <end position="31"/>
    </location>
</feature>
<evidence type="ECO:0000256" key="1">
    <source>
        <dbReference type="SAM" id="MobiDB-lite"/>
    </source>
</evidence>
<dbReference type="Proteomes" id="UP000287798">
    <property type="component" value="Unassembled WGS sequence"/>
</dbReference>
<keyword evidence="3" id="KW-1185">Reference proteome</keyword>
<reference evidence="2 3" key="1">
    <citation type="journal article" date="2010" name="Int. J. Syst. Evol. Microbiol.">
        <title>Thiohalobacter thiocyanaticus gen. nov., sp. nov., a moderately halophilic, sulfur-oxidizing gammaproteobacterium from hypersaline lakes, that utilizes thiocyanate.</title>
        <authorList>
            <person name="Sorokin D.Y."/>
            <person name="Kovaleva O.L."/>
            <person name="Tourova T.P."/>
            <person name="Muyzer G."/>
        </authorList>
    </citation>
    <scope>NUCLEOTIDE SEQUENCE [LARGE SCALE GENOMIC DNA]</scope>
    <source>
        <strain evidence="2 3">Hrh1</strain>
    </source>
</reference>
<evidence type="ECO:0000313" key="2">
    <source>
        <dbReference type="EMBL" id="RRQ22023.1"/>
    </source>
</evidence>
<gene>
    <name evidence="2" type="ORF">D6C00_08725</name>
</gene>
<sequence>MNPSHNASIIDLEPDGQAPAAGTDTQQSKDEFLDGRQEGLYEACLIVDKVAAQHGHEDLVAEALDAMRILIRESIHTTDPEAIRVRVNALANAAVTRS</sequence>
<dbReference type="AlphaFoldDB" id="A0A426QJT8"/>
<comment type="caution">
    <text evidence="2">The sequence shown here is derived from an EMBL/GenBank/DDBJ whole genome shotgun (WGS) entry which is preliminary data.</text>
</comment>
<organism evidence="2 3">
    <name type="scientific">Thiohalobacter thiocyanaticus</name>
    <dbReference type="NCBI Taxonomy" id="585455"/>
    <lineage>
        <taxon>Bacteria</taxon>
        <taxon>Pseudomonadati</taxon>
        <taxon>Pseudomonadota</taxon>
        <taxon>Gammaproteobacteria</taxon>
        <taxon>Thiohalobacterales</taxon>
        <taxon>Thiohalobacteraceae</taxon>
        <taxon>Thiohalobacter</taxon>
    </lineage>
</organism>
<name>A0A426QJT8_9GAMM</name>
<accession>A0A426QJT8</accession>